<dbReference type="HOGENOM" id="CLU_2315457_0_0_4"/>
<dbReference type="AlphaFoldDB" id="A0A076PPB2"/>
<evidence type="ECO:0000313" key="2">
    <source>
        <dbReference type="Proteomes" id="UP000028782"/>
    </source>
</evidence>
<sequence length="99" mass="11282">MGRAIHSAHELLATNERELYDLSQSDAALVRLSPAQRRLQLQRARAMRDRARALYRRQVGHTLHHTATKRGFTGMANERTRQKAQVLSEVVRRLAGEPA</sequence>
<dbReference type="KEGG" id="ctes:O987_22880"/>
<gene>
    <name evidence="1" type="ORF">O987_22880</name>
</gene>
<proteinExistence type="predicted"/>
<organism evidence="1 2">
    <name type="scientific">Comamonas testosteroni TK102</name>
    <dbReference type="NCBI Taxonomy" id="1392005"/>
    <lineage>
        <taxon>Bacteria</taxon>
        <taxon>Pseudomonadati</taxon>
        <taxon>Pseudomonadota</taxon>
        <taxon>Betaproteobacteria</taxon>
        <taxon>Burkholderiales</taxon>
        <taxon>Comamonadaceae</taxon>
        <taxon>Comamonas</taxon>
    </lineage>
</organism>
<reference evidence="1 2" key="1">
    <citation type="journal article" date="2014" name="Genome Announc.">
        <title>Complete Genome Sequence of Polychlorinated Biphenyl Degrader Comamonas testosteroni TK102 (NBRC 109938).</title>
        <authorList>
            <person name="Fukuda K."/>
            <person name="Hosoyama A."/>
            <person name="Tsuchikane K."/>
            <person name="Ohji S."/>
            <person name="Yamazoe A."/>
            <person name="Fujita N."/>
            <person name="Shintani M."/>
            <person name="Kimbara K."/>
        </authorList>
    </citation>
    <scope>NUCLEOTIDE SEQUENCE [LARGE SCALE GENOMIC DNA]</scope>
    <source>
        <strain evidence="1">TK102</strain>
    </source>
</reference>
<dbReference type="Proteomes" id="UP000028782">
    <property type="component" value="Chromosome"/>
</dbReference>
<protein>
    <submittedName>
        <fullName evidence="1">Uncharacterized protein</fullName>
    </submittedName>
</protein>
<evidence type="ECO:0000313" key="1">
    <source>
        <dbReference type="EMBL" id="AIJ48664.1"/>
    </source>
</evidence>
<dbReference type="RefSeq" id="WP_003052108.1">
    <property type="nucleotide sequence ID" value="NZ_CP006704.1"/>
</dbReference>
<dbReference type="EMBL" id="CP006704">
    <property type="protein sequence ID" value="AIJ48664.1"/>
    <property type="molecule type" value="Genomic_DNA"/>
</dbReference>
<accession>A0A076PPB2</accession>
<name>A0A076PPB2_COMTE</name>